<evidence type="ECO:0000256" key="5">
    <source>
        <dbReference type="SAM" id="MobiDB-lite"/>
    </source>
</evidence>
<dbReference type="PANTHER" id="PTHR30469">
    <property type="entry name" value="MULTIDRUG RESISTANCE PROTEIN MDTA"/>
    <property type="match status" value="1"/>
</dbReference>
<evidence type="ECO:0000313" key="9">
    <source>
        <dbReference type="Proteomes" id="UP000006860"/>
    </source>
</evidence>
<dbReference type="InterPro" id="IPR058627">
    <property type="entry name" value="MdtA-like_C"/>
</dbReference>
<comment type="similarity">
    <text evidence="2">Belongs to the membrane fusion protein (MFP) (TC 8.A.1) family.</text>
</comment>
<keyword evidence="3" id="KW-0813">Transport</keyword>
<organism evidence="8 9">
    <name type="scientific">Rubinisphaera brasiliensis (strain ATCC 49424 / DSM 5305 / JCM 21570 / IAM 15109 / NBRC 103401 / IFAM 1448)</name>
    <name type="common">Planctomyces brasiliensis</name>
    <dbReference type="NCBI Taxonomy" id="756272"/>
    <lineage>
        <taxon>Bacteria</taxon>
        <taxon>Pseudomonadati</taxon>
        <taxon>Planctomycetota</taxon>
        <taxon>Planctomycetia</taxon>
        <taxon>Planctomycetales</taxon>
        <taxon>Planctomycetaceae</taxon>
        <taxon>Rubinisphaera</taxon>
    </lineage>
</organism>
<dbReference type="Gene3D" id="2.40.50.100">
    <property type="match status" value="1"/>
</dbReference>
<feature type="domain" description="Multidrug resistance protein MdtA-like barrel-sandwich hybrid" evidence="6">
    <location>
        <begin position="83"/>
        <end position="226"/>
    </location>
</feature>
<dbReference type="AlphaFoldDB" id="F0SI01"/>
<evidence type="ECO:0000313" key="8">
    <source>
        <dbReference type="EMBL" id="ADY60684.1"/>
    </source>
</evidence>
<evidence type="ECO:0000259" key="6">
    <source>
        <dbReference type="Pfam" id="PF25917"/>
    </source>
</evidence>
<evidence type="ECO:0000256" key="4">
    <source>
        <dbReference type="SAM" id="Coils"/>
    </source>
</evidence>
<dbReference type="eggNOG" id="COG0845">
    <property type="taxonomic scope" value="Bacteria"/>
</dbReference>
<feature type="region of interest" description="Disordered" evidence="5">
    <location>
        <begin position="393"/>
        <end position="413"/>
    </location>
</feature>
<dbReference type="Proteomes" id="UP000006860">
    <property type="component" value="Chromosome"/>
</dbReference>
<feature type="domain" description="Multidrug resistance protein MdtA-like C-terminal permuted SH3" evidence="7">
    <location>
        <begin position="337"/>
        <end position="382"/>
    </location>
</feature>
<dbReference type="Gene3D" id="2.40.30.170">
    <property type="match status" value="1"/>
</dbReference>
<dbReference type="GO" id="GO:0015562">
    <property type="term" value="F:efflux transmembrane transporter activity"/>
    <property type="evidence" value="ECO:0007669"/>
    <property type="project" value="TreeGrafter"/>
</dbReference>
<keyword evidence="9" id="KW-1185">Reference proteome</keyword>
<dbReference type="HOGENOM" id="CLU_018816_18_2_0"/>
<dbReference type="PANTHER" id="PTHR30469:SF38">
    <property type="entry name" value="HLYD FAMILY SECRETION PROTEIN"/>
    <property type="match status" value="1"/>
</dbReference>
<dbReference type="NCBIfam" id="TIGR01730">
    <property type="entry name" value="RND_mfp"/>
    <property type="match status" value="1"/>
</dbReference>
<protein>
    <submittedName>
        <fullName evidence="8">Efflux transporter, RND family, MFP subunit</fullName>
    </submittedName>
</protein>
<keyword evidence="4" id="KW-0175">Coiled coil</keyword>
<gene>
    <name evidence="8" type="ordered locus">Plabr_3087</name>
</gene>
<reference evidence="9" key="1">
    <citation type="submission" date="2011-02" db="EMBL/GenBank/DDBJ databases">
        <title>The complete genome of Planctomyces brasiliensis DSM 5305.</title>
        <authorList>
            <person name="Lucas S."/>
            <person name="Copeland A."/>
            <person name="Lapidus A."/>
            <person name="Bruce D."/>
            <person name="Goodwin L."/>
            <person name="Pitluck S."/>
            <person name="Kyrpides N."/>
            <person name="Mavromatis K."/>
            <person name="Pagani I."/>
            <person name="Ivanova N."/>
            <person name="Ovchinnikova G."/>
            <person name="Lu M."/>
            <person name="Detter J.C."/>
            <person name="Han C."/>
            <person name="Land M."/>
            <person name="Hauser L."/>
            <person name="Markowitz V."/>
            <person name="Cheng J.-F."/>
            <person name="Hugenholtz P."/>
            <person name="Woyke T."/>
            <person name="Wu D."/>
            <person name="Tindall B."/>
            <person name="Pomrenke H.G."/>
            <person name="Brambilla E."/>
            <person name="Klenk H.-P."/>
            <person name="Eisen J.A."/>
        </authorList>
    </citation>
    <scope>NUCLEOTIDE SEQUENCE [LARGE SCALE GENOMIC DNA]</scope>
    <source>
        <strain evidence="9">ATCC 49424 / DSM 5305 / JCM 21570 / NBRC 103401 / IFAM 1448</strain>
    </source>
</reference>
<dbReference type="KEGG" id="pbs:Plabr_3087"/>
<dbReference type="Gene3D" id="2.40.420.20">
    <property type="match status" value="1"/>
</dbReference>
<evidence type="ECO:0000259" key="7">
    <source>
        <dbReference type="Pfam" id="PF25967"/>
    </source>
</evidence>
<sequence length="413" mass="45325">MTEAAVSKSKWRWLRILGSMIACTGILGGAAAAIYYINTTEPVATQVKSVRKSAALVETTTAERGDYSPQIEVLGTVQAASEVLLSPRVSGQVSSLSQKFVPGGTVNAGDVLVQIDPTDFKNTLSIRKSELEQVEASLQIEEGRQLLAQQELELLQDTIKDLNRSLVLREPQIASIRAEVNAAKAEVQRAQIDLERTEVKAPFDAQILNRSVNVGSQVSPGDELARLVGLDEYWVMASVPLRSLRWVEFPEIDGQGSEVILRDSDTWLPGTERTAVVSRLIGTLDDQTRLARVLITVADPLGRESDVPPLVLDTLIETQIVGRPLEDVVRIEREYVRDKDTVWVMKDSKLEIRSVEIVFRDAQYAYISSGLENDDEVVTTNLATVASGIPLRKIESEPETADSSASSTEEETP</sequence>
<accession>F0SI01</accession>
<comment type="subcellular location">
    <subcellularLocation>
        <location evidence="1">Cell envelope</location>
    </subcellularLocation>
</comment>
<dbReference type="InterPro" id="IPR006143">
    <property type="entry name" value="RND_pump_MFP"/>
</dbReference>
<dbReference type="STRING" id="756272.Plabr_3087"/>
<dbReference type="RefSeq" id="WP_013629405.1">
    <property type="nucleotide sequence ID" value="NC_015174.1"/>
</dbReference>
<dbReference type="EMBL" id="CP002546">
    <property type="protein sequence ID" value="ADY60684.1"/>
    <property type="molecule type" value="Genomic_DNA"/>
</dbReference>
<evidence type="ECO:0000256" key="2">
    <source>
        <dbReference type="ARBA" id="ARBA00009477"/>
    </source>
</evidence>
<proteinExistence type="inferred from homology"/>
<dbReference type="InterPro" id="IPR058625">
    <property type="entry name" value="MdtA-like_BSH"/>
</dbReference>
<dbReference type="Gene3D" id="1.10.287.470">
    <property type="entry name" value="Helix hairpin bin"/>
    <property type="match status" value="1"/>
</dbReference>
<evidence type="ECO:0000256" key="3">
    <source>
        <dbReference type="ARBA" id="ARBA00022448"/>
    </source>
</evidence>
<dbReference type="Pfam" id="PF25967">
    <property type="entry name" value="RND-MFP_C"/>
    <property type="match status" value="1"/>
</dbReference>
<dbReference type="Pfam" id="PF25917">
    <property type="entry name" value="BSH_RND"/>
    <property type="match status" value="1"/>
</dbReference>
<dbReference type="GO" id="GO:1990281">
    <property type="term" value="C:efflux pump complex"/>
    <property type="evidence" value="ECO:0007669"/>
    <property type="project" value="TreeGrafter"/>
</dbReference>
<dbReference type="OrthoDB" id="9781888at2"/>
<dbReference type="SUPFAM" id="SSF111369">
    <property type="entry name" value="HlyD-like secretion proteins"/>
    <property type="match status" value="1"/>
</dbReference>
<evidence type="ECO:0000256" key="1">
    <source>
        <dbReference type="ARBA" id="ARBA00004196"/>
    </source>
</evidence>
<feature type="coiled-coil region" evidence="4">
    <location>
        <begin position="145"/>
        <end position="200"/>
    </location>
</feature>
<name>F0SI01_RUBBR</name>